<proteinExistence type="predicted"/>
<dbReference type="RefSeq" id="WP_023556258.1">
    <property type="nucleotide sequence ID" value="NZ_KI629782.1"/>
</dbReference>
<protein>
    <submittedName>
        <fullName evidence="2">N-acetylglutamate synthase</fullName>
    </submittedName>
</protein>
<dbReference type="Proteomes" id="UP000017973">
    <property type="component" value="Unassembled WGS sequence"/>
</dbReference>
<gene>
    <name evidence="2" type="ORF">T458_11610</name>
</gene>
<dbReference type="STRING" id="1408254.T458_11610"/>
<evidence type="ECO:0000313" key="2">
    <source>
        <dbReference type="EMBL" id="EST54044.1"/>
    </source>
</evidence>
<dbReference type="Gene3D" id="3.40.630.30">
    <property type="match status" value="1"/>
</dbReference>
<name>V6M683_9BACL</name>
<comment type="caution">
    <text evidence="2">The sequence shown here is derived from an EMBL/GenBank/DDBJ whole genome shotgun (WGS) entry which is preliminary data.</text>
</comment>
<dbReference type="CDD" id="cd04301">
    <property type="entry name" value="NAT_SF"/>
    <property type="match status" value="1"/>
</dbReference>
<dbReference type="InterPro" id="IPR000182">
    <property type="entry name" value="GNAT_dom"/>
</dbReference>
<dbReference type="InterPro" id="IPR016181">
    <property type="entry name" value="Acyl_CoA_acyltransferase"/>
</dbReference>
<dbReference type="Pfam" id="PF13673">
    <property type="entry name" value="Acetyltransf_10"/>
    <property type="match status" value="1"/>
</dbReference>
<keyword evidence="3" id="KW-1185">Reference proteome</keyword>
<evidence type="ECO:0000259" key="1">
    <source>
        <dbReference type="PROSITE" id="PS51186"/>
    </source>
</evidence>
<organism evidence="2 3">
    <name type="scientific">Brevibacillus panacihumi W25</name>
    <dbReference type="NCBI Taxonomy" id="1408254"/>
    <lineage>
        <taxon>Bacteria</taxon>
        <taxon>Bacillati</taxon>
        <taxon>Bacillota</taxon>
        <taxon>Bacilli</taxon>
        <taxon>Bacillales</taxon>
        <taxon>Paenibacillaceae</taxon>
        <taxon>Brevibacillus</taxon>
    </lineage>
</organism>
<dbReference type="PATRIC" id="fig|1408254.3.peg.2285"/>
<feature type="domain" description="N-acetyltransferase" evidence="1">
    <location>
        <begin position="1"/>
        <end position="148"/>
    </location>
</feature>
<dbReference type="SUPFAM" id="SSF55729">
    <property type="entry name" value="Acyl-CoA N-acyltransferases (Nat)"/>
    <property type="match status" value="1"/>
</dbReference>
<dbReference type="AlphaFoldDB" id="V6M683"/>
<dbReference type="OrthoDB" id="9800797at2"/>
<dbReference type="HOGENOM" id="CLU_116318_1_0_9"/>
<reference evidence="2 3" key="1">
    <citation type="journal article" date="2014" name="Genome Announc.">
        <title>Draft Genome Sequence of Brevibacillus panacihumi Strain W25, a Halotolerant Hydrocarbon-Degrading Bacterium.</title>
        <authorList>
            <person name="Wang X."/>
            <person name="Jin D."/>
            <person name="Zhou L."/>
            <person name="Wu L."/>
            <person name="An W."/>
            <person name="Chen Y."/>
            <person name="Zhao L."/>
        </authorList>
    </citation>
    <scope>NUCLEOTIDE SEQUENCE [LARGE SCALE GENOMIC DNA]</scope>
    <source>
        <strain evidence="2 3">W25</strain>
    </source>
</reference>
<dbReference type="PROSITE" id="PS51186">
    <property type="entry name" value="GNAT"/>
    <property type="match status" value="1"/>
</dbReference>
<dbReference type="eggNOG" id="COG0454">
    <property type="taxonomic scope" value="Bacteria"/>
</dbReference>
<accession>V6M683</accession>
<sequence length="153" mass="17369">MNIRKAEAHEASYLSDLSFRSKAYWGYSDEFMEACRDDLTVSPEYIASSLVYVLEDRETIKGFLGLEREGDSCLLKDLFIEPEAIGKGYGRALWRYMLVVANDLGVHKITIHSEPHAENFYLLMGAKRVGEIESTVFQGRTLPLLEIDIGNQL</sequence>
<evidence type="ECO:0000313" key="3">
    <source>
        <dbReference type="Proteomes" id="UP000017973"/>
    </source>
</evidence>
<dbReference type="GO" id="GO:0016747">
    <property type="term" value="F:acyltransferase activity, transferring groups other than amino-acyl groups"/>
    <property type="evidence" value="ECO:0007669"/>
    <property type="project" value="InterPro"/>
</dbReference>
<dbReference type="EMBL" id="AYJU01000016">
    <property type="protein sequence ID" value="EST54044.1"/>
    <property type="molecule type" value="Genomic_DNA"/>
</dbReference>